<evidence type="ECO:0000313" key="3">
    <source>
        <dbReference type="EMBL" id="MFC7059948.1"/>
    </source>
</evidence>
<dbReference type="RefSeq" id="WP_267164374.1">
    <property type="nucleotide sequence ID" value="NZ_CP112974.1"/>
</dbReference>
<gene>
    <name evidence="2" type="ORF">ACFQQG_18760</name>
    <name evidence="3" type="ORF">ACFQQG_19225</name>
</gene>
<dbReference type="AlphaFoldDB" id="A0ABD5W687"/>
<proteinExistence type="predicted"/>
<keyword evidence="1" id="KW-0472">Membrane</keyword>
<feature type="transmembrane region" description="Helical" evidence="1">
    <location>
        <begin position="107"/>
        <end position="133"/>
    </location>
</feature>
<dbReference type="EMBL" id="JBHSZI010000004">
    <property type="protein sequence ID" value="MFC7059869.1"/>
    <property type="molecule type" value="Genomic_DNA"/>
</dbReference>
<evidence type="ECO:0000313" key="2">
    <source>
        <dbReference type="EMBL" id="MFC7059869.1"/>
    </source>
</evidence>
<organism evidence="2 4">
    <name type="scientific">Halovenus salina</name>
    <dbReference type="NCBI Taxonomy" id="1510225"/>
    <lineage>
        <taxon>Archaea</taxon>
        <taxon>Methanobacteriati</taxon>
        <taxon>Methanobacteriota</taxon>
        <taxon>Stenosarchaea group</taxon>
        <taxon>Halobacteria</taxon>
        <taxon>Halobacteriales</taxon>
        <taxon>Haloarculaceae</taxon>
        <taxon>Halovenus</taxon>
    </lineage>
</organism>
<sequence length="243" mass="25232">MRTRHVQTAVTTGLREYARTPVLLALLLFAPAYLIGLFGYLAPETPTPVDVPGAGQLTVPLADVLTVGGVLVANALVGGLVGLFVVQSATDADGRLVIAGFEPASLLLARGTLVGVAAIATVTVSMAVTLLFFEPANVAMLATAGFLTALTYGMVGIIVGSQVDTLAGVWILLFLPILDVHLFQNPLATETELIATILPAHSTTNLATDAAFEAGIWLLNLGTAIAYLVVTTVIATGLYYRET</sequence>
<reference evidence="2" key="3">
    <citation type="submission" date="2024-09" db="EMBL/GenBank/DDBJ databases">
        <authorList>
            <person name="Sun Q."/>
        </authorList>
    </citation>
    <scope>NUCLEOTIDE SEQUENCE</scope>
    <source>
        <strain evidence="2">CGMCC 1.12553</strain>
    </source>
</reference>
<keyword evidence="1" id="KW-1133">Transmembrane helix</keyword>
<dbReference type="EMBL" id="JBHSZI010000004">
    <property type="protein sequence ID" value="MFC7059948.1"/>
    <property type="molecule type" value="Genomic_DNA"/>
</dbReference>
<evidence type="ECO:0000313" key="4">
    <source>
        <dbReference type="Proteomes" id="UP001596445"/>
    </source>
</evidence>
<feature type="transmembrane region" description="Helical" evidence="1">
    <location>
        <begin position="61"/>
        <end position="86"/>
    </location>
</feature>
<reference evidence="4" key="2">
    <citation type="journal article" date="2019" name="Int. J. Syst. Evol. Microbiol.">
        <title>The Global Catalogue of Microorganisms (GCM) 10K type strain sequencing project: providing services to taxonomists for standard genome sequencing and annotation.</title>
        <authorList>
            <consortium name="The Broad Institute Genomics Platform"/>
            <consortium name="The Broad Institute Genome Sequencing Center for Infectious Disease"/>
            <person name="Wu L."/>
            <person name="Ma J."/>
        </authorList>
    </citation>
    <scope>NUCLEOTIDE SEQUENCE [LARGE SCALE GENOMIC DNA]</scope>
    <source>
        <strain evidence="4">JCM 30072</strain>
    </source>
</reference>
<name>A0ABD5W687_9EURY</name>
<dbReference type="GeneID" id="76632282"/>
<keyword evidence="1" id="KW-0812">Transmembrane</keyword>
<feature type="transmembrane region" description="Helical" evidence="1">
    <location>
        <begin position="166"/>
        <end position="183"/>
    </location>
</feature>
<reference evidence="2" key="1">
    <citation type="journal article" date="2014" name="Int. J. Syst. Evol. Microbiol.">
        <title>Complete genome sequence of Corynebacterium casei LMG S-19264T (=DSM 44701T), isolated from a smear-ripened cheese.</title>
        <authorList>
            <consortium name="US DOE Joint Genome Institute (JGI-PGF)"/>
            <person name="Walter F."/>
            <person name="Albersmeier A."/>
            <person name="Kalinowski J."/>
            <person name="Ruckert C."/>
        </authorList>
    </citation>
    <scope>NUCLEOTIDE SEQUENCE [LARGE SCALE GENOMIC DNA]</scope>
    <source>
        <strain evidence="2">CGMCC 1.12553</strain>
    </source>
</reference>
<evidence type="ECO:0000256" key="1">
    <source>
        <dbReference type="SAM" id="Phobius"/>
    </source>
</evidence>
<accession>A0ABD5W687</accession>
<protein>
    <recommendedName>
        <fullName evidence="5">ABC transporter permease</fullName>
    </recommendedName>
</protein>
<keyword evidence="4" id="KW-1185">Reference proteome</keyword>
<feature type="transmembrane region" description="Helical" evidence="1">
    <location>
        <begin position="139"/>
        <end position="159"/>
    </location>
</feature>
<feature type="transmembrane region" description="Helical" evidence="1">
    <location>
        <begin position="21"/>
        <end position="41"/>
    </location>
</feature>
<feature type="transmembrane region" description="Helical" evidence="1">
    <location>
        <begin position="216"/>
        <end position="240"/>
    </location>
</feature>
<comment type="caution">
    <text evidence="2">The sequence shown here is derived from an EMBL/GenBank/DDBJ whole genome shotgun (WGS) entry which is preliminary data.</text>
</comment>
<evidence type="ECO:0008006" key="5">
    <source>
        <dbReference type="Google" id="ProtNLM"/>
    </source>
</evidence>
<dbReference type="Proteomes" id="UP001596445">
    <property type="component" value="Unassembled WGS sequence"/>
</dbReference>